<dbReference type="EMBL" id="JAUEPO010000001">
    <property type="protein sequence ID" value="KAK3336167.1"/>
    <property type="molecule type" value="Genomic_DNA"/>
</dbReference>
<sequence length="262" mass="28487">MKLLGRLYLGVILAPLGSCAPIPPDMEYYAEPVVSHVPPYPPTMVPGPRPKHALPETIPDWPDLEESASSSSSSQVPIDNRPFTPSAEVEPSAVLAYPHPLETGYLLSLSKHRKSEFRPDPASMSKWQDGNGHGDAEDSLSIAEMDVTVAIPTTQRLGGVPPCHPYARLSREHNDMLVILLVAAFLLVVVAVETWGSLSRSMRRAFPRQGAIRLGDDEDVSRGAKLPPLSIQSSSGIYLEREPATWVAPISTTVSDEKENIP</sequence>
<dbReference type="AlphaFoldDB" id="A0AAE0MKT9"/>
<keyword evidence="3" id="KW-0732">Signal</keyword>
<keyword evidence="2" id="KW-0472">Membrane</keyword>
<organism evidence="4 5">
    <name type="scientific">Cercophora scortea</name>
    <dbReference type="NCBI Taxonomy" id="314031"/>
    <lineage>
        <taxon>Eukaryota</taxon>
        <taxon>Fungi</taxon>
        <taxon>Dikarya</taxon>
        <taxon>Ascomycota</taxon>
        <taxon>Pezizomycotina</taxon>
        <taxon>Sordariomycetes</taxon>
        <taxon>Sordariomycetidae</taxon>
        <taxon>Sordariales</taxon>
        <taxon>Lasiosphaeriaceae</taxon>
        <taxon>Cercophora</taxon>
    </lineage>
</organism>
<evidence type="ECO:0000256" key="3">
    <source>
        <dbReference type="SAM" id="SignalP"/>
    </source>
</evidence>
<comment type="caution">
    <text evidence="4">The sequence shown here is derived from an EMBL/GenBank/DDBJ whole genome shotgun (WGS) entry which is preliminary data.</text>
</comment>
<feature type="chain" id="PRO_5042293281" evidence="3">
    <location>
        <begin position="20"/>
        <end position="262"/>
    </location>
</feature>
<evidence type="ECO:0000313" key="4">
    <source>
        <dbReference type="EMBL" id="KAK3336167.1"/>
    </source>
</evidence>
<feature type="region of interest" description="Disordered" evidence="1">
    <location>
        <begin position="48"/>
        <end position="85"/>
    </location>
</feature>
<proteinExistence type="predicted"/>
<reference evidence="4" key="1">
    <citation type="journal article" date="2023" name="Mol. Phylogenet. Evol.">
        <title>Genome-scale phylogeny and comparative genomics of the fungal order Sordariales.</title>
        <authorList>
            <person name="Hensen N."/>
            <person name="Bonometti L."/>
            <person name="Westerberg I."/>
            <person name="Brannstrom I.O."/>
            <person name="Guillou S."/>
            <person name="Cros-Aarteil S."/>
            <person name="Calhoun S."/>
            <person name="Haridas S."/>
            <person name="Kuo A."/>
            <person name="Mondo S."/>
            <person name="Pangilinan J."/>
            <person name="Riley R."/>
            <person name="LaButti K."/>
            <person name="Andreopoulos B."/>
            <person name="Lipzen A."/>
            <person name="Chen C."/>
            <person name="Yan M."/>
            <person name="Daum C."/>
            <person name="Ng V."/>
            <person name="Clum A."/>
            <person name="Steindorff A."/>
            <person name="Ohm R.A."/>
            <person name="Martin F."/>
            <person name="Silar P."/>
            <person name="Natvig D.O."/>
            <person name="Lalanne C."/>
            <person name="Gautier V."/>
            <person name="Ament-Velasquez S.L."/>
            <person name="Kruys A."/>
            <person name="Hutchinson M.I."/>
            <person name="Powell A.J."/>
            <person name="Barry K."/>
            <person name="Miller A.N."/>
            <person name="Grigoriev I.V."/>
            <person name="Debuchy R."/>
            <person name="Gladieux P."/>
            <person name="Hiltunen Thoren M."/>
            <person name="Johannesson H."/>
        </authorList>
    </citation>
    <scope>NUCLEOTIDE SEQUENCE</scope>
    <source>
        <strain evidence="4">SMH4131-1</strain>
    </source>
</reference>
<keyword evidence="2" id="KW-0812">Transmembrane</keyword>
<evidence type="ECO:0000256" key="2">
    <source>
        <dbReference type="SAM" id="Phobius"/>
    </source>
</evidence>
<name>A0AAE0MKT9_9PEZI</name>
<evidence type="ECO:0000313" key="5">
    <source>
        <dbReference type="Proteomes" id="UP001286456"/>
    </source>
</evidence>
<evidence type="ECO:0000256" key="1">
    <source>
        <dbReference type="SAM" id="MobiDB-lite"/>
    </source>
</evidence>
<protein>
    <submittedName>
        <fullName evidence="4">Uncharacterized protein</fullName>
    </submittedName>
</protein>
<feature type="transmembrane region" description="Helical" evidence="2">
    <location>
        <begin position="176"/>
        <end position="198"/>
    </location>
</feature>
<keyword evidence="5" id="KW-1185">Reference proteome</keyword>
<dbReference type="Proteomes" id="UP001286456">
    <property type="component" value="Unassembled WGS sequence"/>
</dbReference>
<gene>
    <name evidence="4" type="ORF">B0T19DRAFT_436965</name>
</gene>
<accession>A0AAE0MKT9</accession>
<reference evidence="4" key="2">
    <citation type="submission" date="2023-06" db="EMBL/GenBank/DDBJ databases">
        <authorList>
            <consortium name="Lawrence Berkeley National Laboratory"/>
            <person name="Haridas S."/>
            <person name="Hensen N."/>
            <person name="Bonometti L."/>
            <person name="Westerberg I."/>
            <person name="Brannstrom I.O."/>
            <person name="Guillou S."/>
            <person name="Cros-Aarteil S."/>
            <person name="Calhoun S."/>
            <person name="Kuo A."/>
            <person name="Mondo S."/>
            <person name="Pangilinan J."/>
            <person name="Riley R."/>
            <person name="Labutti K."/>
            <person name="Andreopoulos B."/>
            <person name="Lipzen A."/>
            <person name="Chen C."/>
            <person name="Yanf M."/>
            <person name="Daum C."/>
            <person name="Ng V."/>
            <person name="Clum A."/>
            <person name="Steindorff A."/>
            <person name="Ohm R."/>
            <person name="Martin F."/>
            <person name="Silar P."/>
            <person name="Natvig D."/>
            <person name="Lalanne C."/>
            <person name="Gautier V."/>
            <person name="Ament-Velasquez S.L."/>
            <person name="Kruys A."/>
            <person name="Hutchinson M.I."/>
            <person name="Powell A.J."/>
            <person name="Barry K."/>
            <person name="Miller A.N."/>
            <person name="Grigoriev I.V."/>
            <person name="Debuchy R."/>
            <person name="Gladieux P."/>
            <person name="Thoren M.H."/>
            <person name="Johannesson H."/>
        </authorList>
    </citation>
    <scope>NUCLEOTIDE SEQUENCE</scope>
    <source>
        <strain evidence="4">SMH4131-1</strain>
    </source>
</reference>
<feature type="signal peptide" evidence="3">
    <location>
        <begin position="1"/>
        <end position="19"/>
    </location>
</feature>
<keyword evidence="2" id="KW-1133">Transmembrane helix</keyword>